<dbReference type="CDD" id="cd12797">
    <property type="entry name" value="M23_peptidase"/>
    <property type="match status" value="1"/>
</dbReference>
<dbReference type="InterPro" id="IPR011055">
    <property type="entry name" value="Dup_hybrid_motif"/>
</dbReference>
<keyword evidence="3" id="KW-1185">Reference proteome</keyword>
<accession>A0A1D2YW97</accession>
<evidence type="ECO:0000313" key="2">
    <source>
        <dbReference type="EMBL" id="OEF99927.1"/>
    </source>
</evidence>
<dbReference type="PANTHER" id="PTHR21666">
    <property type="entry name" value="PEPTIDASE-RELATED"/>
    <property type="match status" value="1"/>
</dbReference>
<dbReference type="RefSeq" id="WP_069656232.1">
    <property type="nucleotide sequence ID" value="NZ_MIJF01000012.1"/>
</dbReference>
<dbReference type="PANTHER" id="PTHR21666:SF270">
    <property type="entry name" value="MUREIN HYDROLASE ACTIVATOR ENVC"/>
    <property type="match status" value="1"/>
</dbReference>
<dbReference type="Proteomes" id="UP000243739">
    <property type="component" value="Unassembled WGS sequence"/>
</dbReference>
<feature type="domain" description="M23ase beta-sheet core" evidence="1">
    <location>
        <begin position="239"/>
        <end position="355"/>
    </location>
</feature>
<dbReference type="InterPro" id="IPR050570">
    <property type="entry name" value="Cell_wall_metabolism_enzyme"/>
</dbReference>
<organism evidence="2 3">
    <name type="scientific">Vulcanibacillus modesticaldus</name>
    <dbReference type="NCBI Taxonomy" id="337097"/>
    <lineage>
        <taxon>Bacteria</taxon>
        <taxon>Bacillati</taxon>
        <taxon>Bacillota</taxon>
        <taxon>Bacilli</taxon>
        <taxon>Bacillales</taxon>
        <taxon>Bacillaceae</taxon>
        <taxon>Vulcanibacillus</taxon>
    </lineage>
</organism>
<dbReference type="GO" id="GO:0004222">
    <property type="term" value="F:metalloendopeptidase activity"/>
    <property type="evidence" value="ECO:0007669"/>
    <property type="project" value="TreeGrafter"/>
</dbReference>
<dbReference type="Gene3D" id="2.70.70.10">
    <property type="entry name" value="Glucose Permease (Domain IIA)"/>
    <property type="match status" value="1"/>
</dbReference>
<dbReference type="SUPFAM" id="SSF51261">
    <property type="entry name" value="Duplicated hybrid motif"/>
    <property type="match status" value="1"/>
</dbReference>
<dbReference type="InterPro" id="IPR016047">
    <property type="entry name" value="M23ase_b-sheet_dom"/>
</dbReference>
<dbReference type="STRING" id="337097.BHF71_07410"/>
<sequence>MKTKVLSIILLLVALIFGTAYVISREYNTYDREIVDSEEIVDNSQVNDQEQVVDEPKRYNIPIHNINGEPMFSIQDLSKFYDLRWEYDSFEGVIYIRNKEHVFRLLEGTSIVSKDGVYISNLLKPYVDSEKTVYIPVKMLEKVFDITYQFSDDDQAVAVFASEQSNLEQEKGENNPYLDFEEAFPKMSVDDIVAYLSFLAPPLEGVHISTRDSQLPAAPRAYRNGTHEGIDWYSGFIGVNVDRSTPVFSMADGIVVRADIDYVELTNEERNEMLEIAKSADHTPQYILDKLRGQTVWVQYPNGVMVRYAHLSRVAPGIEVGKSVKKGEILGYVGNSGTSYGVDGNDLGLHLHSDILIYDHLFWEYLDREQIRDVLEKLFPYSNENDN</sequence>
<protein>
    <recommendedName>
        <fullName evidence="1">M23ase beta-sheet core domain-containing protein</fullName>
    </recommendedName>
</protein>
<dbReference type="Pfam" id="PF01551">
    <property type="entry name" value="Peptidase_M23"/>
    <property type="match status" value="1"/>
</dbReference>
<name>A0A1D2YW97_9BACI</name>
<comment type="caution">
    <text evidence="2">The sequence shown here is derived from an EMBL/GenBank/DDBJ whole genome shotgun (WGS) entry which is preliminary data.</text>
</comment>
<proteinExistence type="predicted"/>
<dbReference type="EMBL" id="MIJF01000012">
    <property type="protein sequence ID" value="OEF99927.1"/>
    <property type="molecule type" value="Genomic_DNA"/>
</dbReference>
<dbReference type="AlphaFoldDB" id="A0A1D2YW97"/>
<dbReference type="OrthoDB" id="30934at2"/>
<reference evidence="2 3" key="1">
    <citation type="submission" date="2016-09" db="EMBL/GenBank/DDBJ databases">
        <title>Draft genome sequence for the type strain of Vulcanibacillus modesticaldus BR, a strictly anaerobic, moderately thermophilic, and nitrate-reducing bacterium from deep sea-hydrothermal vents of the Mid-Atlantic Ridge.</title>
        <authorList>
            <person name="Abin C.A."/>
            <person name="Hollibaugh J.T."/>
        </authorList>
    </citation>
    <scope>NUCLEOTIDE SEQUENCE [LARGE SCALE GENOMIC DNA]</scope>
    <source>
        <strain evidence="2 3">BR</strain>
    </source>
</reference>
<evidence type="ECO:0000259" key="1">
    <source>
        <dbReference type="Pfam" id="PF01551"/>
    </source>
</evidence>
<evidence type="ECO:0000313" key="3">
    <source>
        <dbReference type="Proteomes" id="UP000243739"/>
    </source>
</evidence>
<gene>
    <name evidence="2" type="ORF">BHF71_07410</name>
</gene>